<name>F9WB92_TRYCI</name>
<dbReference type="AlphaFoldDB" id="F9WB92"/>
<protein>
    <submittedName>
        <fullName evidence="1">Uncharacterized protein</fullName>
    </submittedName>
</protein>
<organism evidence="1 2">
    <name type="scientific">Trypanosoma congolense (strain IL3000)</name>
    <dbReference type="NCBI Taxonomy" id="1068625"/>
    <lineage>
        <taxon>Eukaryota</taxon>
        <taxon>Discoba</taxon>
        <taxon>Euglenozoa</taxon>
        <taxon>Kinetoplastea</taxon>
        <taxon>Metakinetoplastina</taxon>
        <taxon>Trypanosomatida</taxon>
        <taxon>Trypanosomatidae</taxon>
        <taxon>Trypanosoma</taxon>
        <taxon>Nannomonas</taxon>
    </lineage>
</organism>
<sequence>MQGPPVRHFYSGVEGIVKSFSRPKGECRNTGANCMCIPPFFLFGGQLTVLFICLTKKACFVAKARISLADILLGLTSVRCTRTVSTTSSQFCKSPKASTADSVFENSIFIALNSSPPVEMQHQQWHTLTNRRKCS</sequence>
<evidence type="ECO:0000313" key="2">
    <source>
        <dbReference type="Proteomes" id="UP000000702"/>
    </source>
</evidence>
<gene>
    <name evidence="1" type="ORF">TCIL3000_0_51310</name>
</gene>
<evidence type="ECO:0000313" key="1">
    <source>
        <dbReference type="EMBL" id="CCD14523.1"/>
    </source>
</evidence>
<proteinExistence type="predicted"/>
<reference evidence="1 2" key="2">
    <citation type="journal article" date="2012" name="Proc. Natl. Acad. Sci. U.S.A.">
        <title>Antigenic diversity is generated by distinct evolutionary mechanisms in African trypanosome species.</title>
        <authorList>
            <person name="Jackson A.P."/>
            <person name="Berry A."/>
            <person name="Aslett M."/>
            <person name="Allison H.C."/>
            <person name="Burton P."/>
            <person name="Vavrova-Anderson J."/>
            <person name="Brown R."/>
            <person name="Browne H."/>
            <person name="Corton N."/>
            <person name="Hauser H."/>
            <person name="Gamble J."/>
            <person name="Gilderthorp R."/>
            <person name="Marcello L."/>
            <person name="McQuillan J."/>
            <person name="Otto T.D."/>
            <person name="Quail M.A."/>
            <person name="Sanders M.J."/>
            <person name="van Tonder A."/>
            <person name="Ginger M.L."/>
            <person name="Field M.C."/>
            <person name="Barry J.D."/>
            <person name="Hertz-Fowler C."/>
            <person name="Berriman M."/>
        </authorList>
    </citation>
    <scope>NUCLEOTIDE SEQUENCE [LARGE SCALE GENOMIC DNA]</scope>
    <source>
        <strain evidence="1 2">IL3000</strain>
    </source>
</reference>
<reference evidence="2" key="1">
    <citation type="submission" date="2011-07" db="EMBL/GenBank/DDBJ databases">
        <title>Divergent evolution of antigenic variation in African trypanosomes.</title>
        <authorList>
            <person name="Jackson A.P."/>
            <person name="Berry A."/>
            <person name="Allison H.C."/>
            <person name="Burton P."/>
            <person name="Anderson J."/>
            <person name="Aslett M."/>
            <person name="Brown R."/>
            <person name="Corton N."/>
            <person name="Harris D."/>
            <person name="Hauser H."/>
            <person name="Gamble J."/>
            <person name="Gilderthorp R."/>
            <person name="McQuillan J."/>
            <person name="Quail M.A."/>
            <person name="Sanders M."/>
            <person name="Van Tonder A."/>
            <person name="Ginger M.L."/>
            <person name="Donelson J.E."/>
            <person name="Field M.C."/>
            <person name="Barry J.D."/>
            <person name="Berriman M."/>
            <person name="Hertz-Fowler C."/>
        </authorList>
    </citation>
    <scope>NUCLEOTIDE SEQUENCE [LARGE SCALE GENOMIC DNA]</scope>
    <source>
        <strain evidence="2">IL3000</strain>
    </source>
</reference>
<comment type="caution">
    <text evidence="1">The sequence shown here is derived from an EMBL/GenBank/DDBJ whole genome shotgun (WGS) entry which is preliminary data.</text>
</comment>
<dbReference type="Proteomes" id="UP000000702">
    <property type="component" value="Unassembled WGS sequence"/>
</dbReference>
<dbReference type="EMBL" id="CAEQ01001548">
    <property type="protein sequence ID" value="CCD14523.1"/>
    <property type="molecule type" value="Genomic_DNA"/>
</dbReference>
<accession>F9WB92</accession>
<keyword evidence="2" id="KW-1185">Reference proteome</keyword>